<keyword evidence="2" id="KW-0805">Transcription regulation</keyword>
<dbReference type="SUPFAM" id="SSF46785">
    <property type="entry name" value="Winged helix' DNA-binding domain"/>
    <property type="match status" value="1"/>
</dbReference>
<dbReference type="Proteomes" id="UP000500870">
    <property type="component" value="Chromosome 2"/>
</dbReference>
<evidence type="ECO:0000259" key="5">
    <source>
        <dbReference type="PROSITE" id="PS50931"/>
    </source>
</evidence>
<protein>
    <submittedName>
        <fullName evidence="6">LysR family transcriptional regulator</fullName>
    </submittedName>
</protein>
<dbReference type="GO" id="GO:0000976">
    <property type="term" value="F:transcription cis-regulatory region binding"/>
    <property type="evidence" value="ECO:0007669"/>
    <property type="project" value="TreeGrafter"/>
</dbReference>
<evidence type="ECO:0000256" key="3">
    <source>
        <dbReference type="ARBA" id="ARBA00023125"/>
    </source>
</evidence>
<dbReference type="PANTHER" id="PTHR30126:SF39">
    <property type="entry name" value="HTH-TYPE TRANSCRIPTIONAL REGULATOR CYSL"/>
    <property type="match status" value="1"/>
</dbReference>
<evidence type="ECO:0000256" key="2">
    <source>
        <dbReference type="ARBA" id="ARBA00023015"/>
    </source>
</evidence>
<dbReference type="EMBL" id="CP050896">
    <property type="protein sequence ID" value="QIX19850.1"/>
    <property type="molecule type" value="Genomic_DNA"/>
</dbReference>
<dbReference type="InterPro" id="IPR036390">
    <property type="entry name" value="WH_DNA-bd_sf"/>
</dbReference>
<dbReference type="PROSITE" id="PS50931">
    <property type="entry name" value="HTH_LYSR"/>
    <property type="match status" value="1"/>
</dbReference>
<dbReference type="RefSeq" id="WP_136883805.1">
    <property type="nucleotide sequence ID" value="NZ_CP050896.1"/>
</dbReference>
<dbReference type="PRINTS" id="PR00039">
    <property type="entry name" value="HTHLYSR"/>
</dbReference>
<dbReference type="SUPFAM" id="SSF53850">
    <property type="entry name" value="Periplasmic binding protein-like II"/>
    <property type="match status" value="1"/>
</dbReference>
<evidence type="ECO:0000313" key="7">
    <source>
        <dbReference type="Proteomes" id="UP000500870"/>
    </source>
</evidence>
<feature type="domain" description="HTH lysR-type" evidence="5">
    <location>
        <begin position="1"/>
        <end position="58"/>
    </location>
</feature>
<accession>A0A6H0ZJ97</accession>
<dbReference type="InterPro" id="IPR036388">
    <property type="entry name" value="WH-like_DNA-bd_sf"/>
</dbReference>
<dbReference type="AlphaFoldDB" id="A0A6H0ZJ97"/>
<keyword evidence="3" id="KW-0238">DNA-binding</keyword>
<dbReference type="PANTHER" id="PTHR30126">
    <property type="entry name" value="HTH-TYPE TRANSCRIPTIONAL REGULATOR"/>
    <property type="match status" value="1"/>
</dbReference>
<evidence type="ECO:0000313" key="6">
    <source>
        <dbReference type="EMBL" id="QIX19850.1"/>
    </source>
</evidence>
<sequence length="301" mass="33392">MKYHQIEAFYQVMLTGSVSKAAKNLGRTQPAVSMTIATLEDQLSTILFDRHAGRITPRAEANVLFEQVRPVMTQLNDIRHSFGRLASIEVPRISIISSSNAGNYLVPSAIAKIATTGQQFRLMTASAASIISEMENQRHDIALTDEGTFELPVNSSLFDLEIFEVPVLAIFAEGLISKPGPVRISDLGDFPTSTLYEENRTTREIRSALRSPVVEFSSFFPMACYAVLNRGVAIVDSITCSTMRELTGSTLRPDCRLVEDARPARYFLIRPRYRPKSKVSDIAYDTLRKALKSHEKAALAS</sequence>
<name>A0A6H0ZJ97_9HYPH</name>
<reference evidence="6 7" key="1">
    <citation type="submission" date="2020-04" db="EMBL/GenBank/DDBJ databases">
        <title>FDA dAtabase for Regulatory Grade micrObial Sequences (FDA-ARGOS): Supporting development and validation of Infectious Disease Dx tests.</title>
        <authorList>
            <person name="Sciortino C."/>
            <person name="Tallon L."/>
            <person name="Sadzewicz L."/>
            <person name="Vavikolanu K."/>
            <person name="Mehta A."/>
            <person name="Aluvathingal J."/>
            <person name="Nadendla S."/>
            <person name="Nandy P."/>
            <person name="Geyer C."/>
            <person name="Yan Y."/>
            <person name="Sichtig H."/>
        </authorList>
    </citation>
    <scope>NUCLEOTIDE SEQUENCE [LARGE SCALE GENOMIC DNA]</scope>
    <source>
        <strain evidence="6 7">FDAARGOS_633</strain>
    </source>
</reference>
<dbReference type="Pfam" id="PF00126">
    <property type="entry name" value="HTH_1"/>
    <property type="match status" value="1"/>
</dbReference>
<proteinExistence type="inferred from homology"/>
<comment type="similarity">
    <text evidence="1">Belongs to the LysR transcriptional regulatory family.</text>
</comment>
<organism evidence="6 7">
    <name type="scientific">Agrobacterium pusense</name>
    <dbReference type="NCBI Taxonomy" id="648995"/>
    <lineage>
        <taxon>Bacteria</taxon>
        <taxon>Pseudomonadati</taxon>
        <taxon>Pseudomonadota</taxon>
        <taxon>Alphaproteobacteria</taxon>
        <taxon>Hyphomicrobiales</taxon>
        <taxon>Rhizobiaceae</taxon>
        <taxon>Rhizobium/Agrobacterium group</taxon>
        <taxon>Agrobacterium</taxon>
    </lineage>
</organism>
<evidence type="ECO:0000256" key="1">
    <source>
        <dbReference type="ARBA" id="ARBA00009437"/>
    </source>
</evidence>
<dbReference type="GO" id="GO:0003700">
    <property type="term" value="F:DNA-binding transcription factor activity"/>
    <property type="evidence" value="ECO:0007669"/>
    <property type="project" value="InterPro"/>
</dbReference>
<dbReference type="InterPro" id="IPR000847">
    <property type="entry name" value="LysR_HTH_N"/>
</dbReference>
<evidence type="ECO:0000256" key="4">
    <source>
        <dbReference type="ARBA" id="ARBA00023163"/>
    </source>
</evidence>
<keyword evidence="4" id="KW-0804">Transcription</keyword>
<dbReference type="Gene3D" id="1.10.10.10">
    <property type="entry name" value="Winged helix-like DNA-binding domain superfamily/Winged helix DNA-binding domain"/>
    <property type="match status" value="1"/>
</dbReference>
<gene>
    <name evidence="6" type="ORF">FOB41_01410</name>
</gene>
<dbReference type="Pfam" id="PF03466">
    <property type="entry name" value="LysR_substrate"/>
    <property type="match status" value="1"/>
</dbReference>
<dbReference type="InterPro" id="IPR005119">
    <property type="entry name" value="LysR_subst-bd"/>
</dbReference>